<keyword evidence="1" id="KW-0472">Membrane</keyword>
<name>A0A9P9FXD4_FUSRE</name>
<evidence type="ECO:0000313" key="2">
    <source>
        <dbReference type="EMBL" id="KAH7207832.1"/>
    </source>
</evidence>
<dbReference type="EMBL" id="JAGMUX010000035">
    <property type="protein sequence ID" value="KAH7207832.1"/>
    <property type="molecule type" value="Genomic_DNA"/>
</dbReference>
<dbReference type="RefSeq" id="XP_046041207.1">
    <property type="nucleotide sequence ID" value="XM_046196494.1"/>
</dbReference>
<dbReference type="OrthoDB" id="6359816at2759"/>
<keyword evidence="1" id="KW-0812">Transmembrane</keyword>
<dbReference type="GeneID" id="70226448"/>
<dbReference type="AlphaFoldDB" id="A0A9P9FXD4"/>
<organism evidence="2 3">
    <name type="scientific">Fusarium redolens</name>
    <dbReference type="NCBI Taxonomy" id="48865"/>
    <lineage>
        <taxon>Eukaryota</taxon>
        <taxon>Fungi</taxon>
        <taxon>Dikarya</taxon>
        <taxon>Ascomycota</taxon>
        <taxon>Pezizomycotina</taxon>
        <taxon>Sordariomycetes</taxon>
        <taxon>Hypocreomycetidae</taxon>
        <taxon>Hypocreales</taxon>
        <taxon>Nectriaceae</taxon>
        <taxon>Fusarium</taxon>
        <taxon>Fusarium redolens species complex</taxon>
    </lineage>
</organism>
<reference evidence="2" key="1">
    <citation type="journal article" date="2021" name="Nat. Commun.">
        <title>Genetic determinants of endophytism in the Arabidopsis root mycobiome.</title>
        <authorList>
            <person name="Mesny F."/>
            <person name="Miyauchi S."/>
            <person name="Thiergart T."/>
            <person name="Pickel B."/>
            <person name="Atanasova L."/>
            <person name="Karlsson M."/>
            <person name="Huettel B."/>
            <person name="Barry K.W."/>
            <person name="Haridas S."/>
            <person name="Chen C."/>
            <person name="Bauer D."/>
            <person name="Andreopoulos W."/>
            <person name="Pangilinan J."/>
            <person name="LaButti K."/>
            <person name="Riley R."/>
            <person name="Lipzen A."/>
            <person name="Clum A."/>
            <person name="Drula E."/>
            <person name="Henrissat B."/>
            <person name="Kohler A."/>
            <person name="Grigoriev I.V."/>
            <person name="Martin F.M."/>
            <person name="Hacquard S."/>
        </authorList>
    </citation>
    <scope>NUCLEOTIDE SEQUENCE</scope>
    <source>
        <strain evidence="2">MPI-CAGE-AT-0023</strain>
    </source>
</reference>
<gene>
    <name evidence="2" type="ORF">BKA55DRAFT_600212</name>
</gene>
<evidence type="ECO:0000313" key="3">
    <source>
        <dbReference type="Proteomes" id="UP000720189"/>
    </source>
</evidence>
<proteinExistence type="predicted"/>
<accession>A0A9P9FXD4</accession>
<dbReference type="Proteomes" id="UP000720189">
    <property type="component" value="Unassembled WGS sequence"/>
</dbReference>
<protein>
    <submittedName>
        <fullName evidence="2">Uncharacterized protein</fullName>
    </submittedName>
</protein>
<evidence type="ECO:0000256" key="1">
    <source>
        <dbReference type="SAM" id="Phobius"/>
    </source>
</evidence>
<sequence>MISIRAIKYISRYNYTSSLLNKRNPNLLNRAQENSEFTNFKFTYKRHIIPIYRVIICSYFLVFYAAYTRKLKALDIIPVLLIYAVMFTLADKYNIKELKVLLVNKYLEYLVNNLNVSNFLLLISKVYNSILPSARGLCNYALAFIKEKFSGFLSLLDTKEKFNKITANSPEFIKELLYYFINNWLLGYYNNYSSTLILRGT</sequence>
<keyword evidence="3" id="KW-1185">Reference proteome</keyword>
<feature type="transmembrane region" description="Helical" evidence="1">
    <location>
        <begin position="73"/>
        <end position="90"/>
    </location>
</feature>
<feature type="transmembrane region" description="Helical" evidence="1">
    <location>
        <begin position="50"/>
        <end position="67"/>
    </location>
</feature>
<comment type="caution">
    <text evidence="2">The sequence shown here is derived from an EMBL/GenBank/DDBJ whole genome shotgun (WGS) entry which is preliminary data.</text>
</comment>
<keyword evidence="1" id="KW-1133">Transmembrane helix</keyword>